<dbReference type="GO" id="GO:0004810">
    <property type="term" value="F:CCA tRNA nucleotidyltransferase activity"/>
    <property type="evidence" value="ECO:0007669"/>
    <property type="project" value="UniProtKB-UniRule"/>
</dbReference>
<feature type="binding site" evidence="13">
    <location>
        <position position="8"/>
    </location>
    <ligand>
        <name>CTP</name>
        <dbReference type="ChEBI" id="CHEBI:37563"/>
    </ligand>
</feature>
<dbReference type="InterPro" id="IPR006674">
    <property type="entry name" value="HD_domain"/>
</dbReference>
<dbReference type="PANTHER" id="PTHR47545:SF1">
    <property type="entry name" value="MULTIFUNCTIONAL CCA PROTEIN"/>
    <property type="match status" value="1"/>
</dbReference>
<dbReference type="OrthoDB" id="9805698at2"/>
<evidence type="ECO:0000259" key="14">
    <source>
        <dbReference type="PROSITE" id="PS51831"/>
    </source>
</evidence>
<keyword evidence="2 13" id="KW-0808">Transferase</keyword>
<dbReference type="GO" id="GO:0160016">
    <property type="term" value="F:CCACCA tRNA nucleotidyltransferase activity"/>
    <property type="evidence" value="ECO:0007669"/>
    <property type="project" value="RHEA"/>
</dbReference>
<dbReference type="Pfam" id="PF01743">
    <property type="entry name" value="PolyA_pol"/>
    <property type="match status" value="1"/>
</dbReference>
<dbReference type="GO" id="GO:0005524">
    <property type="term" value="F:ATP binding"/>
    <property type="evidence" value="ECO:0007669"/>
    <property type="project" value="UniProtKB-UniRule"/>
</dbReference>
<keyword evidence="1 13" id="KW-0533">Nickel</keyword>
<keyword evidence="6 13" id="KW-0547">Nucleotide-binding</keyword>
<dbReference type="SUPFAM" id="SSF81891">
    <property type="entry name" value="Poly A polymerase C-terminal region-like"/>
    <property type="match status" value="1"/>
</dbReference>
<reference evidence="15 16" key="1">
    <citation type="submission" date="2014-06" db="EMBL/GenBank/DDBJ databases">
        <title>Shewanella sp. YQH10.</title>
        <authorList>
            <person name="Liu Y."/>
            <person name="Zeng R."/>
        </authorList>
    </citation>
    <scope>NUCLEOTIDE SEQUENCE [LARGE SCALE GENOMIC DNA]</scope>
    <source>
        <strain evidence="15 16">YQH10</strain>
    </source>
</reference>
<comment type="subunit">
    <text evidence="13">Monomer. Can also form homodimers and oligomers.</text>
</comment>
<keyword evidence="16" id="KW-1185">Reference proteome</keyword>
<comment type="similarity">
    <text evidence="13">Belongs to the tRNA nucleotidyltransferase/poly(A) polymerase family. Bacterial CCA-adding enzyme type 1 subfamily.</text>
</comment>
<dbReference type="GO" id="GO:0016791">
    <property type="term" value="F:phosphatase activity"/>
    <property type="evidence" value="ECO:0007669"/>
    <property type="project" value="UniProtKB-UniRule"/>
</dbReference>
<evidence type="ECO:0000256" key="1">
    <source>
        <dbReference type="ARBA" id="ARBA00022596"/>
    </source>
</evidence>
<dbReference type="InterPro" id="IPR050124">
    <property type="entry name" value="tRNA_CCA-adding_enzyme"/>
</dbReference>
<dbReference type="GO" id="GO:0042245">
    <property type="term" value="P:RNA repair"/>
    <property type="evidence" value="ECO:0007669"/>
    <property type="project" value="UniProtKB-KW"/>
</dbReference>
<dbReference type="Gene3D" id="1.10.3090.10">
    <property type="entry name" value="cca-adding enzyme, domain 2"/>
    <property type="match status" value="1"/>
</dbReference>
<evidence type="ECO:0000256" key="6">
    <source>
        <dbReference type="ARBA" id="ARBA00022741"/>
    </source>
</evidence>
<feature type="binding site" evidence="13">
    <location>
        <position position="11"/>
    </location>
    <ligand>
        <name>ATP</name>
        <dbReference type="ChEBI" id="CHEBI:30616"/>
    </ligand>
</feature>
<dbReference type="EMBL" id="JPEO01000027">
    <property type="protein sequence ID" value="KFZ36011.1"/>
    <property type="molecule type" value="Genomic_DNA"/>
</dbReference>
<evidence type="ECO:0000313" key="16">
    <source>
        <dbReference type="Proteomes" id="UP000029264"/>
    </source>
</evidence>
<dbReference type="RefSeq" id="WP_037445749.1">
    <property type="nucleotide sequence ID" value="NZ_JPEO01000027.1"/>
</dbReference>
<dbReference type="GO" id="GO:0004112">
    <property type="term" value="F:cyclic-nucleotide phosphodiesterase activity"/>
    <property type="evidence" value="ECO:0007669"/>
    <property type="project" value="UniProtKB-UniRule"/>
</dbReference>
<dbReference type="HAMAP" id="MF_01261">
    <property type="entry name" value="CCA_bact_type1"/>
    <property type="match status" value="1"/>
</dbReference>
<comment type="catalytic activity">
    <reaction evidence="13">
        <text>a tRNA with a 3' CCA end + 2 CTP + ATP = a tRNA with a 3' CCACCA end + 3 diphosphate</text>
        <dbReference type="Rhea" id="RHEA:76235"/>
        <dbReference type="Rhea" id="RHEA-COMP:10468"/>
        <dbReference type="Rhea" id="RHEA-COMP:18655"/>
        <dbReference type="ChEBI" id="CHEBI:30616"/>
        <dbReference type="ChEBI" id="CHEBI:33019"/>
        <dbReference type="ChEBI" id="CHEBI:37563"/>
        <dbReference type="ChEBI" id="CHEBI:83071"/>
        <dbReference type="ChEBI" id="CHEBI:195187"/>
    </reaction>
</comment>
<comment type="catalytic activity">
    <reaction evidence="13">
        <text>a tRNA precursor + 2 CTP + ATP = a tRNA with a 3' CCA end + 3 diphosphate</text>
        <dbReference type="Rhea" id="RHEA:14433"/>
        <dbReference type="Rhea" id="RHEA-COMP:10465"/>
        <dbReference type="Rhea" id="RHEA-COMP:10468"/>
        <dbReference type="ChEBI" id="CHEBI:30616"/>
        <dbReference type="ChEBI" id="CHEBI:33019"/>
        <dbReference type="ChEBI" id="CHEBI:37563"/>
        <dbReference type="ChEBI" id="CHEBI:74896"/>
        <dbReference type="ChEBI" id="CHEBI:83071"/>
        <dbReference type="EC" id="2.7.7.72"/>
    </reaction>
</comment>
<dbReference type="EC" id="3.1.3.-" evidence="13"/>
<evidence type="ECO:0000256" key="7">
    <source>
        <dbReference type="ARBA" id="ARBA00022800"/>
    </source>
</evidence>
<dbReference type="InterPro" id="IPR043519">
    <property type="entry name" value="NT_sf"/>
</dbReference>
<gene>
    <name evidence="13 15" type="primary">cca</name>
    <name evidence="15" type="ORF">HR45_18860</name>
</gene>
<dbReference type="PANTHER" id="PTHR47545">
    <property type="entry name" value="MULTIFUNCTIONAL CCA PROTEIN"/>
    <property type="match status" value="1"/>
</dbReference>
<feature type="binding site" evidence="13">
    <location>
        <position position="140"/>
    </location>
    <ligand>
        <name>CTP</name>
        <dbReference type="ChEBI" id="CHEBI:37563"/>
    </ligand>
</feature>
<feature type="binding site" evidence="13">
    <location>
        <position position="8"/>
    </location>
    <ligand>
        <name>ATP</name>
        <dbReference type="ChEBI" id="CHEBI:30616"/>
    </ligand>
</feature>
<evidence type="ECO:0000256" key="9">
    <source>
        <dbReference type="ARBA" id="ARBA00022840"/>
    </source>
</evidence>
<dbReference type="SUPFAM" id="SSF81301">
    <property type="entry name" value="Nucleotidyltransferase"/>
    <property type="match status" value="1"/>
</dbReference>
<comment type="miscellaneous">
    <text evidence="13">A single active site specifically recognizes both ATP and CTP and is responsible for their addition.</text>
</comment>
<dbReference type="NCBIfam" id="NF008137">
    <property type="entry name" value="PRK10885.1"/>
    <property type="match status" value="1"/>
</dbReference>
<dbReference type="AlphaFoldDB" id="A0A094JU60"/>
<keyword evidence="8 13" id="KW-0378">Hydrolase</keyword>
<dbReference type="CDD" id="cd05398">
    <property type="entry name" value="NT_ClassII-CCAase"/>
    <property type="match status" value="1"/>
</dbReference>
<name>A0A094JU60_9GAMM</name>
<dbReference type="GO" id="GO:0000049">
    <property type="term" value="F:tRNA binding"/>
    <property type="evidence" value="ECO:0007669"/>
    <property type="project" value="UniProtKB-UniRule"/>
</dbReference>
<feature type="binding site" evidence="13">
    <location>
        <position position="91"/>
    </location>
    <ligand>
        <name>ATP</name>
        <dbReference type="ChEBI" id="CHEBI:30616"/>
    </ligand>
</feature>
<dbReference type="Proteomes" id="UP000029264">
    <property type="component" value="Unassembled WGS sequence"/>
</dbReference>
<keyword evidence="10 13" id="KW-0460">Magnesium</keyword>
<dbReference type="eggNOG" id="COG0617">
    <property type="taxonomic scope" value="Bacteria"/>
</dbReference>
<evidence type="ECO:0000256" key="2">
    <source>
        <dbReference type="ARBA" id="ARBA00022679"/>
    </source>
</evidence>
<dbReference type="PROSITE" id="PS51831">
    <property type="entry name" value="HD"/>
    <property type="match status" value="1"/>
</dbReference>
<evidence type="ECO:0000256" key="8">
    <source>
        <dbReference type="ARBA" id="ARBA00022801"/>
    </source>
</evidence>
<keyword evidence="9 13" id="KW-0067">ATP-binding</keyword>
<comment type="domain">
    <text evidence="13">Comprises two domains: an N-terminal domain containing the nucleotidyltransferase activity and a C-terminal HD domain associated with both phosphodiesterase and phosphatase activities.</text>
</comment>
<dbReference type="STRING" id="1515746.HR45_18860"/>
<dbReference type="EC" id="2.7.7.72" evidence="13"/>
<keyword evidence="3 13" id="KW-0819">tRNA processing</keyword>
<comment type="cofactor">
    <cofactor evidence="13">
        <name>Mg(2+)</name>
        <dbReference type="ChEBI" id="CHEBI:18420"/>
    </cofactor>
    <text evidence="13">Magnesium is required for nucleotidyltransferase activity.</text>
</comment>
<comment type="function">
    <text evidence="13">Catalyzes the addition and repair of the essential 3'-terminal CCA sequence in tRNAs without using a nucleic acid template. Adds these three nucleotides in the order of C, C, and A to the tRNA nucleotide-73, using CTP and ATP as substrates and producing inorganic pyrophosphate. tRNA 3'-terminal CCA addition is required both for tRNA processing and repair. Also involved in tRNA surveillance by mediating tandem CCA addition to generate a CCACCA at the 3' terminus of unstable tRNAs. While stable tRNAs receive only 3'-terminal CCA, unstable tRNAs are marked with CCACCA and rapidly degraded.</text>
</comment>
<evidence type="ECO:0000313" key="15">
    <source>
        <dbReference type="EMBL" id="KFZ36011.1"/>
    </source>
</evidence>
<feature type="binding site" evidence="13">
    <location>
        <position position="140"/>
    </location>
    <ligand>
        <name>ATP</name>
        <dbReference type="ChEBI" id="CHEBI:30616"/>
    </ligand>
</feature>
<dbReference type="Pfam" id="PF01966">
    <property type="entry name" value="HD"/>
    <property type="match status" value="1"/>
</dbReference>
<dbReference type="Gene3D" id="3.30.460.10">
    <property type="entry name" value="Beta Polymerase, domain 2"/>
    <property type="match status" value="1"/>
</dbReference>
<dbReference type="EC" id="3.1.4.-" evidence="13"/>
<evidence type="ECO:0000256" key="3">
    <source>
        <dbReference type="ARBA" id="ARBA00022694"/>
    </source>
</evidence>
<evidence type="ECO:0000256" key="5">
    <source>
        <dbReference type="ARBA" id="ARBA00022723"/>
    </source>
</evidence>
<dbReference type="GO" id="GO:0001680">
    <property type="term" value="P:tRNA 3'-terminal CCA addition"/>
    <property type="evidence" value="ECO:0007669"/>
    <property type="project" value="UniProtKB-UniRule"/>
</dbReference>
<dbReference type="InterPro" id="IPR012006">
    <property type="entry name" value="CCA_bact"/>
</dbReference>
<evidence type="ECO:0000256" key="10">
    <source>
        <dbReference type="ARBA" id="ARBA00022842"/>
    </source>
</evidence>
<dbReference type="FunFam" id="1.10.3090.10:FF:000001">
    <property type="entry name" value="Multifunctional CCA protein"/>
    <property type="match status" value="1"/>
</dbReference>
<dbReference type="GO" id="GO:0000287">
    <property type="term" value="F:magnesium ion binding"/>
    <property type="evidence" value="ECO:0007669"/>
    <property type="project" value="UniProtKB-UniRule"/>
</dbReference>
<proteinExistence type="inferred from homology"/>
<keyword evidence="7 13" id="KW-0692">RNA repair</keyword>
<dbReference type="InterPro" id="IPR032828">
    <property type="entry name" value="PolyA_RNA-bd"/>
</dbReference>
<dbReference type="InterPro" id="IPR002646">
    <property type="entry name" value="PolA_pol_head_dom"/>
</dbReference>
<feature type="domain" description="HD" evidence="14">
    <location>
        <begin position="228"/>
        <end position="329"/>
    </location>
</feature>
<feature type="binding site" evidence="13">
    <location>
        <position position="137"/>
    </location>
    <ligand>
        <name>CTP</name>
        <dbReference type="ChEBI" id="CHEBI:37563"/>
    </ligand>
</feature>
<protein>
    <recommendedName>
        <fullName evidence="13">Multifunctional CCA protein</fullName>
    </recommendedName>
    <domain>
        <recommendedName>
            <fullName evidence="13">CCA-adding enzyme</fullName>
            <ecNumber evidence="13">2.7.7.72</ecNumber>
        </recommendedName>
        <alternativeName>
            <fullName evidence="13">CCA tRNA nucleotidyltransferase</fullName>
        </alternativeName>
        <alternativeName>
            <fullName evidence="13">tRNA CCA-pyrophosphorylase</fullName>
        </alternativeName>
        <alternativeName>
            <fullName evidence="13">tRNA adenylyl-/cytidylyl-transferase</fullName>
        </alternativeName>
        <alternativeName>
            <fullName evidence="13">tRNA nucleotidyltransferase</fullName>
        </alternativeName>
        <alternativeName>
            <fullName evidence="13">tRNA-NT</fullName>
        </alternativeName>
    </domain>
    <domain>
        <recommendedName>
            <fullName evidence="13">2'-nucleotidase</fullName>
            <ecNumber evidence="13">3.1.3.-</ecNumber>
        </recommendedName>
    </domain>
    <domain>
        <recommendedName>
            <fullName evidence="13">2',3'-cyclic phosphodiesterase</fullName>
            <ecNumber evidence="13">3.1.4.-</ecNumber>
        </recommendedName>
    </domain>
    <domain>
        <recommendedName>
            <fullName evidence="13">Phosphatase</fullName>
        </recommendedName>
    </domain>
</protein>
<keyword evidence="12 13" id="KW-0511">Multifunctional enzyme</keyword>
<evidence type="ECO:0000256" key="12">
    <source>
        <dbReference type="ARBA" id="ARBA00023268"/>
    </source>
</evidence>
<sequence length="408" mass="45553">MQFYLVGGAVRDKLLGLPIKDRDHLVVGATVAEMLTQGYKQVGKDFPVFLHPKSQEEYALARTERKTGRGYGGFTVDASPEVTLEEDLLRRDLTINAIAEDEHGNLHDPFNGQQDIQQRILRHVSPAFVEDPLRVLRVARFAARFAPQGFSVAPETMALMQEIAASGELEALTAERVWQELERALNTQAPWVFFEVLRDCHALARLMPELDALFGVPQPPQWHPEIDTGVHTLMALKQASLLSQDAQVRFATLLHDLGKGLTPKSLLPKHHGHGQKGLAPIKAFCERIRVPNEFRDLALLGSDLHQDIHNLTQMKPSTILRKLDKADAWRKPQRIAQLLIVCEADAKGRTGFETVPYPQAQLLATMVDQASKIDVKPILVEGYKGAEIKEQLAKRRIAIIGQLLANSE</sequence>
<dbReference type="CDD" id="cd00077">
    <property type="entry name" value="HDc"/>
    <property type="match status" value="1"/>
</dbReference>
<organism evidence="15 16">
    <name type="scientific">Shewanella mangrovi</name>
    <dbReference type="NCBI Taxonomy" id="1515746"/>
    <lineage>
        <taxon>Bacteria</taxon>
        <taxon>Pseudomonadati</taxon>
        <taxon>Pseudomonadota</taxon>
        <taxon>Gammaproteobacteria</taxon>
        <taxon>Alteromonadales</taxon>
        <taxon>Shewanellaceae</taxon>
        <taxon>Shewanella</taxon>
    </lineage>
</organism>
<keyword evidence="11 13" id="KW-0694">RNA-binding</keyword>
<comment type="cofactor">
    <cofactor evidence="13">
        <name>Ni(2+)</name>
        <dbReference type="ChEBI" id="CHEBI:49786"/>
    </cofactor>
    <text evidence="13">Nickel for phosphatase activity.</text>
</comment>
<accession>A0A094JU60</accession>
<feature type="binding site" evidence="13">
    <location>
        <position position="21"/>
    </location>
    <ligand>
        <name>Mg(2+)</name>
        <dbReference type="ChEBI" id="CHEBI:18420"/>
    </ligand>
</feature>
<feature type="binding site" evidence="13">
    <location>
        <position position="11"/>
    </location>
    <ligand>
        <name>CTP</name>
        <dbReference type="ChEBI" id="CHEBI:37563"/>
    </ligand>
</feature>
<feature type="binding site" evidence="13">
    <location>
        <position position="137"/>
    </location>
    <ligand>
        <name>ATP</name>
        <dbReference type="ChEBI" id="CHEBI:30616"/>
    </ligand>
</feature>
<dbReference type="PIRSF" id="PIRSF000813">
    <property type="entry name" value="CCA_bact"/>
    <property type="match status" value="1"/>
</dbReference>
<keyword evidence="4 13" id="KW-0548">Nucleotidyltransferase</keyword>
<dbReference type="InterPro" id="IPR003607">
    <property type="entry name" value="HD/PDEase_dom"/>
</dbReference>
<evidence type="ECO:0000256" key="4">
    <source>
        <dbReference type="ARBA" id="ARBA00022695"/>
    </source>
</evidence>
<evidence type="ECO:0000256" key="11">
    <source>
        <dbReference type="ARBA" id="ARBA00022884"/>
    </source>
</evidence>
<comment type="caution">
    <text evidence="15">The sequence shown here is derived from an EMBL/GenBank/DDBJ whole genome shotgun (WGS) entry which is preliminary data.</text>
</comment>
<dbReference type="Pfam" id="PF12627">
    <property type="entry name" value="PolyA_pol_RNAbd"/>
    <property type="match status" value="1"/>
</dbReference>
<feature type="binding site" evidence="13">
    <location>
        <position position="91"/>
    </location>
    <ligand>
        <name>CTP</name>
        <dbReference type="ChEBI" id="CHEBI:37563"/>
    </ligand>
</feature>
<feature type="binding site" evidence="13">
    <location>
        <position position="23"/>
    </location>
    <ligand>
        <name>Mg(2+)</name>
        <dbReference type="ChEBI" id="CHEBI:18420"/>
    </ligand>
</feature>
<evidence type="ECO:0000256" key="13">
    <source>
        <dbReference type="HAMAP-Rule" id="MF_01261"/>
    </source>
</evidence>
<dbReference type="HAMAP" id="MF_01262">
    <property type="entry name" value="CCA_bact_type2"/>
    <property type="match status" value="1"/>
</dbReference>
<keyword evidence="5 13" id="KW-0479">Metal-binding</keyword>